<dbReference type="AlphaFoldDB" id="A0A8H6A0N4"/>
<name>A0A8H6A0N4_PETAA</name>
<dbReference type="EMBL" id="SPNV01000191">
    <property type="protein sequence ID" value="KAF5858789.1"/>
    <property type="molecule type" value="Genomic_DNA"/>
</dbReference>
<sequence>MAAILTKLFSLDPDLVLYAYLSWFMREASVSLYIVNLPGLWAFLRDMFPMVKSWGYKSMSPNVPNDSTLHLMPLNRGDSIRTNQVTQEGGDTPQEDNNRPVLVENKQFMVHGGKETRTGLQD</sequence>
<accession>A0A8H6A0N4</accession>
<reference evidence="2 3" key="1">
    <citation type="submission" date="2019-04" db="EMBL/GenBank/DDBJ databases">
        <title>Aspergillus burnettii sp. nov., novel species from soil in southeast Queensland.</title>
        <authorList>
            <person name="Gilchrist C.L.M."/>
            <person name="Pitt J.I."/>
            <person name="Lange L."/>
            <person name="Lacey H.J."/>
            <person name="Vuong D."/>
            <person name="Midgley D.J."/>
            <person name="Greenfield P."/>
            <person name="Bradbury M."/>
            <person name="Lacey E."/>
            <person name="Busk P.K."/>
            <person name="Pilgaard B."/>
            <person name="Chooi Y.H."/>
            <person name="Piggott A.M."/>
        </authorList>
    </citation>
    <scope>NUCLEOTIDE SEQUENCE [LARGE SCALE GENOMIC DNA]</scope>
    <source>
        <strain evidence="2 3">FRR 5400</strain>
    </source>
</reference>
<dbReference type="Proteomes" id="UP000541154">
    <property type="component" value="Unassembled WGS sequence"/>
</dbReference>
<protein>
    <submittedName>
        <fullName evidence="2">Uncharacterized protein</fullName>
    </submittedName>
</protein>
<evidence type="ECO:0000313" key="3">
    <source>
        <dbReference type="Proteomes" id="UP000541154"/>
    </source>
</evidence>
<feature type="region of interest" description="Disordered" evidence="1">
    <location>
        <begin position="80"/>
        <end position="100"/>
    </location>
</feature>
<evidence type="ECO:0000256" key="1">
    <source>
        <dbReference type="SAM" id="MobiDB-lite"/>
    </source>
</evidence>
<feature type="compositionally biased region" description="Polar residues" evidence="1">
    <location>
        <begin position="80"/>
        <end position="89"/>
    </location>
</feature>
<evidence type="ECO:0000313" key="2">
    <source>
        <dbReference type="EMBL" id="KAF5858789.1"/>
    </source>
</evidence>
<keyword evidence="3" id="KW-1185">Reference proteome</keyword>
<comment type="caution">
    <text evidence="2">The sequence shown here is derived from an EMBL/GenBank/DDBJ whole genome shotgun (WGS) entry which is preliminary data.</text>
</comment>
<proteinExistence type="predicted"/>
<gene>
    <name evidence="2" type="ORF">ETB97_003792</name>
</gene>
<organism evidence="2 3">
    <name type="scientific">Petromyces alliaceus</name>
    <name type="common">Aspergillus alliaceus</name>
    <dbReference type="NCBI Taxonomy" id="209559"/>
    <lineage>
        <taxon>Eukaryota</taxon>
        <taxon>Fungi</taxon>
        <taxon>Dikarya</taxon>
        <taxon>Ascomycota</taxon>
        <taxon>Pezizomycotina</taxon>
        <taxon>Eurotiomycetes</taxon>
        <taxon>Eurotiomycetidae</taxon>
        <taxon>Eurotiales</taxon>
        <taxon>Aspergillaceae</taxon>
        <taxon>Aspergillus</taxon>
        <taxon>Aspergillus subgen. Circumdati</taxon>
    </lineage>
</organism>